<sequence>MINWKVRFKNRSWVMAFVAQLMIVAQMLLQGLNALGITDFQLTDSIQQSILTFINTVFILLSLMGIVQDPTTKGMSDSERAKTYKEPN</sequence>
<proteinExistence type="predicted"/>
<dbReference type="InterPro" id="IPR006485">
    <property type="entry name" value="Phage-like_holin"/>
</dbReference>
<keyword evidence="1" id="KW-0472">Membrane</keyword>
<gene>
    <name evidence="2" type="ORF">F4694_003481</name>
</gene>
<evidence type="ECO:0000256" key="1">
    <source>
        <dbReference type="SAM" id="Phobius"/>
    </source>
</evidence>
<dbReference type="NCBIfam" id="TIGR01598">
    <property type="entry name" value="holin_phiLC3"/>
    <property type="match status" value="1"/>
</dbReference>
<name>A0A852TES2_9BACI</name>
<reference evidence="3" key="1">
    <citation type="submission" date="2020-07" db="EMBL/GenBank/DDBJ databases">
        <authorList>
            <person name="Partida-Martinez L."/>
            <person name="Huntemann M."/>
            <person name="Clum A."/>
            <person name="Wang J."/>
            <person name="Palaniappan K."/>
            <person name="Ritter S."/>
            <person name="Chen I.-M."/>
            <person name="Stamatis D."/>
            <person name="Reddy T."/>
            <person name="O'Malley R."/>
            <person name="Daum C."/>
            <person name="Shapiro N."/>
            <person name="Ivanova N."/>
            <person name="Kyrpides N."/>
            <person name="Woyke T."/>
        </authorList>
    </citation>
    <scope>NUCLEOTIDE SEQUENCE [LARGE SCALE GENOMIC DNA]</scope>
    <source>
        <strain evidence="3">AT2.8</strain>
    </source>
</reference>
<evidence type="ECO:0000313" key="3">
    <source>
        <dbReference type="Proteomes" id="UP000548423"/>
    </source>
</evidence>
<dbReference type="Proteomes" id="UP000548423">
    <property type="component" value="Unassembled WGS sequence"/>
</dbReference>
<protein>
    <submittedName>
        <fullName evidence="2">Phi LC3 family holin</fullName>
    </submittedName>
</protein>
<dbReference type="EMBL" id="JACCBX010000007">
    <property type="protein sequence ID" value="NYE06701.1"/>
    <property type="molecule type" value="Genomic_DNA"/>
</dbReference>
<keyword evidence="1" id="KW-0812">Transmembrane</keyword>
<dbReference type="Pfam" id="PF04531">
    <property type="entry name" value="Phage_holin_1"/>
    <property type="match status" value="1"/>
</dbReference>
<accession>A0A852TES2</accession>
<feature type="transmembrane region" description="Helical" evidence="1">
    <location>
        <begin position="49"/>
        <end position="67"/>
    </location>
</feature>
<keyword evidence="1" id="KW-1133">Transmembrane helix</keyword>
<organism evidence="2 3">
    <name type="scientific">Neobacillus niacini</name>
    <dbReference type="NCBI Taxonomy" id="86668"/>
    <lineage>
        <taxon>Bacteria</taxon>
        <taxon>Bacillati</taxon>
        <taxon>Bacillota</taxon>
        <taxon>Bacilli</taxon>
        <taxon>Bacillales</taxon>
        <taxon>Bacillaceae</taxon>
        <taxon>Neobacillus</taxon>
    </lineage>
</organism>
<feature type="transmembrane region" description="Helical" evidence="1">
    <location>
        <begin position="12"/>
        <end position="29"/>
    </location>
</feature>
<reference evidence="3" key="2">
    <citation type="submission" date="2020-08" db="EMBL/GenBank/DDBJ databases">
        <title>The Agave Microbiome: Exploring the role of microbial communities in plant adaptations to desert environments.</title>
        <authorList>
            <person name="Partida-Martinez L.P."/>
        </authorList>
    </citation>
    <scope>NUCLEOTIDE SEQUENCE [LARGE SCALE GENOMIC DNA]</scope>
    <source>
        <strain evidence="3">AT2.8</strain>
    </source>
</reference>
<comment type="caution">
    <text evidence="2">The sequence shown here is derived from an EMBL/GenBank/DDBJ whole genome shotgun (WGS) entry which is preliminary data.</text>
</comment>
<evidence type="ECO:0000313" key="2">
    <source>
        <dbReference type="EMBL" id="NYE06701.1"/>
    </source>
</evidence>
<dbReference type="AlphaFoldDB" id="A0A852TES2"/>